<dbReference type="AlphaFoldDB" id="A0A813T6L2"/>
<sequence>MILQPQINRPRTRSTIALKPKSPKTISKHISFFSDDDNEEAIQNKLPPILSTHEQINSSLLQVDSITPMEYDIPDKSTKYMSCLSEDDDDNKSLSSTSTSITVQQPIHQEYMPRLDLNITKDDDHSQSSVLSTIPISTTDVLSQSLSSIEDSQPNKQEETIQDDNNHTQPTNTLDPNHTKIVLRLLHVLTQLPTAFKPLRPIRRRIQQKTMPEKHITTLTEENSANETIDTTVTEISVDPVHEIEEQTCAITNDLPENQIFTTVEESINTTTDNLLTDSEMTHPEEIDVLSNNSLSIPIEEQSEVIEENQITTDNLLASQSSIEENHMTIIEDLKDTPTTSEQIEEEVDTSIHSISNNLLSIPTEDNSTIKNETLEEHVFIPDKEQVKPIENIDKTMREIDEKSAIIKEPLIISTSPKTTSSIESIQFKRPLPPPPPVAVVLAKPQQFLLKPIQISIISRLLHVLTNLPVKPLSLPTSSCTNSNANSIIEFYSSTPRDDDLLLQDFSRNVTNKAWALFFGNAAIVSAIPLWLFWRIHQMEITSYFIHFIIGTAISTYFLNSAYQNMKFILKHKIAQKREEAINREITKLFANDKNANKKDKDDRILARKNEVADFEATTFSIFYNNAFYLVCLIVLSFFVFKNFSPTVNYLFSVGLSTAMVFLFSTGEK</sequence>
<dbReference type="GO" id="GO:0006614">
    <property type="term" value="P:SRP-dependent cotranslational protein targeting to membrane"/>
    <property type="evidence" value="ECO:0007669"/>
    <property type="project" value="InterPro"/>
</dbReference>
<accession>A0A813T6L2</accession>
<evidence type="ECO:0000256" key="1">
    <source>
        <dbReference type="ARBA" id="ARBA00002838"/>
    </source>
</evidence>
<evidence type="ECO:0000313" key="12">
    <source>
        <dbReference type="EMBL" id="CAF0807388.1"/>
    </source>
</evidence>
<dbReference type="InterPro" id="IPR009779">
    <property type="entry name" value="SSR3"/>
</dbReference>
<gene>
    <name evidence="12" type="ORF">JYZ213_LOCUS5590</name>
</gene>
<feature type="region of interest" description="Disordered" evidence="10">
    <location>
        <begin position="142"/>
        <end position="175"/>
    </location>
</feature>
<protein>
    <recommendedName>
        <fullName evidence="4">Translocon-associated protein subunit gamma</fullName>
    </recommendedName>
    <alternativeName>
        <fullName evidence="9">Signal sequence receptor subunit gamma</fullName>
    </alternativeName>
</protein>
<evidence type="ECO:0000256" key="6">
    <source>
        <dbReference type="ARBA" id="ARBA00022824"/>
    </source>
</evidence>
<feature type="transmembrane region" description="Helical" evidence="11">
    <location>
        <begin position="514"/>
        <end position="534"/>
    </location>
</feature>
<dbReference type="EMBL" id="CAJNOG010000033">
    <property type="protein sequence ID" value="CAF0807388.1"/>
    <property type="molecule type" value="Genomic_DNA"/>
</dbReference>
<feature type="transmembrane region" description="Helical" evidence="11">
    <location>
        <begin position="648"/>
        <end position="667"/>
    </location>
</feature>
<evidence type="ECO:0000256" key="8">
    <source>
        <dbReference type="ARBA" id="ARBA00023136"/>
    </source>
</evidence>
<dbReference type="GO" id="GO:0005789">
    <property type="term" value="C:endoplasmic reticulum membrane"/>
    <property type="evidence" value="ECO:0007669"/>
    <property type="project" value="UniProtKB-SubCell"/>
</dbReference>
<feature type="region of interest" description="Disordered" evidence="10">
    <location>
        <begin position="85"/>
        <end position="107"/>
    </location>
</feature>
<feature type="compositionally biased region" description="Polar residues" evidence="10">
    <location>
        <begin position="142"/>
        <end position="155"/>
    </location>
</feature>
<comment type="subcellular location">
    <subcellularLocation>
        <location evidence="2">Endoplasmic reticulum membrane</location>
        <topology evidence="2">Multi-pass membrane protein</topology>
    </subcellularLocation>
</comment>
<comment type="function">
    <text evidence="1">TRAP proteins are part of a complex whose function is to bind calcium to the ER membrane and thereby regulate the retention of ER resident proteins.</text>
</comment>
<comment type="caution">
    <text evidence="12">The sequence shown here is derived from an EMBL/GenBank/DDBJ whole genome shotgun (WGS) entry which is preliminary data.</text>
</comment>
<feature type="transmembrane region" description="Helical" evidence="11">
    <location>
        <begin position="622"/>
        <end position="641"/>
    </location>
</feature>
<evidence type="ECO:0000256" key="5">
    <source>
        <dbReference type="ARBA" id="ARBA00022692"/>
    </source>
</evidence>
<evidence type="ECO:0000256" key="2">
    <source>
        <dbReference type="ARBA" id="ARBA00004477"/>
    </source>
</evidence>
<organism evidence="12 13">
    <name type="scientific">Adineta steineri</name>
    <dbReference type="NCBI Taxonomy" id="433720"/>
    <lineage>
        <taxon>Eukaryota</taxon>
        <taxon>Metazoa</taxon>
        <taxon>Spiralia</taxon>
        <taxon>Gnathifera</taxon>
        <taxon>Rotifera</taxon>
        <taxon>Eurotatoria</taxon>
        <taxon>Bdelloidea</taxon>
        <taxon>Adinetida</taxon>
        <taxon>Adinetidae</taxon>
        <taxon>Adineta</taxon>
    </lineage>
</organism>
<evidence type="ECO:0000313" key="13">
    <source>
        <dbReference type="Proteomes" id="UP000663845"/>
    </source>
</evidence>
<evidence type="ECO:0000256" key="3">
    <source>
        <dbReference type="ARBA" id="ARBA00007990"/>
    </source>
</evidence>
<name>A0A813T6L2_9BILA</name>
<keyword evidence="6" id="KW-0256">Endoplasmic reticulum</keyword>
<proteinExistence type="inferred from homology"/>
<feature type="compositionally biased region" description="Polar residues" evidence="10">
    <location>
        <begin position="93"/>
        <end position="107"/>
    </location>
</feature>
<feature type="transmembrane region" description="Helical" evidence="11">
    <location>
        <begin position="541"/>
        <end position="559"/>
    </location>
</feature>
<keyword evidence="5 11" id="KW-0812">Transmembrane</keyword>
<evidence type="ECO:0000256" key="11">
    <source>
        <dbReference type="SAM" id="Phobius"/>
    </source>
</evidence>
<dbReference type="Pfam" id="PF07074">
    <property type="entry name" value="TRAP-gamma"/>
    <property type="match status" value="1"/>
</dbReference>
<evidence type="ECO:0000256" key="7">
    <source>
        <dbReference type="ARBA" id="ARBA00022989"/>
    </source>
</evidence>
<keyword evidence="7 11" id="KW-1133">Transmembrane helix</keyword>
<comment type="similarity">
    <text evidence="3">Belongs to the TRAP-gamma family.</text>
</comment>
<dbReference type="PANTHER" id="PTHR13399">
    <property type="entry name" value="TRANSLOCON-ASSOCIATED PROTEIN TRAP , GAMMA SUBUNIT"/>
    <property type="match status" value="1"/>
</dbReference>
<reference evidence="12" key="1">
    <citation type="submission" date="2021-02" db="EMBL/GenBank/DDBJ databases">
        <authorList>
            <person name="Nowell W R."/>
        </authorList>
    </citation>
    <scope>NUCLEOTIDE SEQUENCE</scope>
</reference>
<keyword evidence="8 11" id="KW-0472">Membrane</keyword>
<dbReference type="PANTHER" id="PTHR13399:SF2">
    <property type="entry name" value="TRANSLOCON-ASSOCIATED PROTEIN SUBUNIT GAMMA"/>
    <property type="match status" value="1"/>
</dbReference>
<evidence type="ECO:0000256" key="9">
    <source>
        <dbReference type="ARBA" id="ARBA00030917"/>
    </source>
</evidence>
<evidence type="ECO:0000256" key="4">
    <source>
        <dbReference type="ARBA" id="ARBA00022231"/>
    </source>
</evidence>
<dbReference type="Proteomes" id="UP000663845">
    <property type="component" value="Unassembled WGS sequence"/>
</dbReference>
<evidence type="ECO:0000256" key="10">
    <source>
        <dbReference type="SAM" id="MobiDB-lite"/>
    </source>
</evidence>